<dbReference type="Gene3D" id="3.20.20.450">
    <property type="entry name" value="EAL domain"/>
    <property type="match status" value="1"/>
</dbReference>
<keyword evidence="3" id="KW-1185">Reference proteome</keyword>
<reference evidence="2 3" key="1">
    <citation type="submission" date="2020-05" db="EMBL/GenBank/DDBJ databases">
        <title>Azospirillum oleiclasticum sp. nov, a nitrogen-fixing and heavy crude oil-emulsifying bacterium isolated from the crude oil of Yumen Oilfield.</title>
        <authorList>
            <person name="Wu D."/>
            <person name="Cai M."/>
            <person name="Zhang X."/>
        </authorList>
    </citation>
    <scope>NUCLEOTIDE SEQUENCE [LARGE SCALE GENOMIC DNA]</scope>
    <source>
        <strain evidence="2 3">ROY-1-1-2</strain>
    </source>
</reference>
<dbReference type="RefSeq" id="WP_180284529.1">
    <property type="nucleotide sequence ID" value="NZ_JABFDB010000021.1"/>
</dbReference>
<dbReference type="PANTHER" id="PTHR33121:SF15">
    <property type="entry name" value="BLUE LIGHT- AND TEMPERATURE-REGULATED ANTIREPRESSOR BLUF"/>
    <property type="match status" value="1"/>
</dbReference>
<sequence>MTEQRSPACGGQCREGLAFTISMAFQPIVDIATHSVWAHEALVRGTEGQPAGWVLAQVTDANRYAFDQTCRIRAIELAQRLGIDTKLSINFLPNAVYHPAACIRATLDAADRTGLQLDRLIFEVTEAEQTLDRVHLRSIMEEYKRQGFTTAIDDFGAGFSGLNLLADFQPDVIKLDMDLIRNIDSNRTRHAIVTGVLATCRELGIAVVAEGVETVAEAKVLAGLGVSLMQGYLFAKPAFEALTPAGRIAWPTLADAGTGGTSLPESAFSQPQA</sequence>
<dbReference type="InterPro" id="IPR001633">
    <property type="entry name" value="EAL_dom"/>
</dbReference>
<accession>A0ABX2THW5</accession>
<evidence type="ECO:0000313" key="2">
    <source>
        <dbReference type="EMBL" id="NYZ22762.1"/>
    </source>
</evidence>
<dbReference type="Proteomes" id="UP000584642">
    <property type="component" value="Unassembled WGS sequence"/>
</dbReference>
<evidence type="ECO:0000313" key="3">
    <source>
        <dbReference type="Proteomes" id="UP000584642"/>
    </source>
</evidence>
<feature type="domain" description="EAL" evidence="1">
    <location>
        <begin position="1"/>
        <end position="251"/>
    </location>
</feature>
<evidence type="ECO:0000259" key="1">
    <source>
        <dbReference type="PROSITE" id="PS50883"/>
    </source>
</evidence>
<name>A0ABX2THW5_9PROT</name>
<dbReference type="SMART" id="SM00052">
    <property type="entry name" value="EAL"/>
    <property type="match status" value="1"/>
</dbReference>
<dbReference type="Pfam" id="PF00563">
    <property type="entry name" value="EAL"/>
    <property type="match status" value="1"/>
</dbReference>
<dbReference type="PANTHER" id="PTHR33121">
    <property type="entry name" value="CYCLIC DI-GMP PHOSPHODIESTERASE PDEF"/>
    <property type="match status" value="1"/>
</dbReference>
<comment type="caution">
    <text evidence="2">The sequence shown here is derived from an EMBL/GenBank/DDBJ whole genome shotgun (WGS) entry which is preliminary data.</text>
</comment>
<dbReference type="InterPro" id="IPR035919">
    <property type="entry name" value="EAL_sf"/>
</dbReference>
<dbReference type="InterPro" id="IPR050706">
    <property type="entry name" value="Cyclic-di-GMP_PDE-like"/>
</dbReference>
<organism evidence="2 3">
    <name type="scientific">Azospirillum oleiclasticum</name>
    <dbReference type="NCBI Taxonomy" id="2735135"/>
    <lineage>
        <taxon>Bacteria</taxon>
        <taxon>Pseudomonadati</taxon>
        <taxon>Pseudomonadota</taxon>
        <taxon>Alphaproteobacteria</taxon>
        <taxon>Rhodospirillales</taxon>
        <taxon>Azospirillaceae</taxon>
        <taxon>Azospirillum</taxon>
    </lineage>
</organism>
<dbReference type="PROSITE" id="PS50883">
    <property type="entry name" value="EAL"/>
    <property type="match status" value="1"/>
</dbReference>
<gene>
    <name evidence="2" type="ORF">HND93_23875</name>
</gene>
<proteinExistence type="predicted"/>
<protein>
    <submittedName>
        <fullName evidence="2">EAL domain-containing protein</fullName>
    </submittedName>
</protein>
<dbReference type="EMBL" id="JABFDB010000021">
    <property type="protein sequence ID" value="NYZ22762.1"/>
    <property type="molecule type" value="Genomic_DNA"/>
</dbReference>
<dbReference type="CDD" id="cd01948">
    <property type="entry name" value="EAL"/>
    <property type="match status" value="1"/>
</dbReference>
<dbReference type="SUPFAM" id="SSF141868">
    <property type="entry name" value="EAL domain-like"/>
    <property type="match status" value="1"/>
</dbReference>